<dbReference type="FunFam" id="2.40.50.140:FF:000072">
    <property type="entry name" value="SOSS complex subunit B2"/>
    <property type="match status" value="1"/>
</dbReference>
<evidence type="ECO:0000256" key="2">
    <source>
        <dbReference type="SAM" id="MobiDB-lite"/>
    </source>
</evidence>
<feature type="compositionally biased region" description="Low complexity" evidence="2">
    <location>
        <begin position="139"/>
        <end position="172"/>
    </location>
</feature>
<feature type="region of interest" description="Disordered" evidence="2">
    <location>
        <begin position="129"/>
        <end position="209"/>
    </location>
</feature>
<dbReference type="GO" id="GO:0070876">
    <property type="term" value="C:SOSS complex"/>
    <property type="evidence" value="ECO:0007669"/>
    <property type="project" value="TreeGrafter"/>
</dbReference>
<protein>
    <submittedName>
        <fullName evidence="3">SOSS complex subunit B1</fullName>
    </submittedName>
</protein>
<keyword evidence="1" id="KW-0238">DNA-binding</keyword>
<evidence type="ECO:0000256" key="1">
    <source>
        <dbReference type="ARBA" id="ARBA00023125"/>
    </source>
</evidence>
<dbReference type="PANTHER" id="PTHR13356">
    <property type="entry name" value="OB FOLD NUCLEIC ACID BINDING PROTEIN-RELATED"/>
    <property type="match status" value="1"/>
</dbReference>
<accession>D3PIG8</accession>
<feature type="compositionally biased region" description="Low complexity" evidence="2">
    <location>
        <begin position="190"/>
        <end position="201"/>
    </location>
</feature>
<sequence length="209" mass="22547">MVEFISVRSLKPGLKDLQLKCIVLEIGRPNLTKDGHEVRTVKVADRTGSVNLSLWDEPGKLINCGDIVRLSKVYTNVWKNCLTLYIGKGGELSKVGEFCLVYSGTPFLSEPSLELAAVQAQIQADRAAANNSGPGKMYSNNNGPSGGTNSNVNIPNNNNNSTSNSSVNNTSNLGTDPRNWPNGNFRVGANSNNNIPNVNRNTQGTNRSR</sequence>
<proteinExistence type="evidence at transcript level"/>
<organism evidence="3">
    <name type="scientific">Lepeophtheirus salmonis</name>
    <name type="common">Salmon louse</name>
    <name type="synonym">Caligus salmonis</name>
    <dbReference type="NCBI Taxonomy" id="72036"/>
    <lineage>
        <taxon>Eukaryota</taxon>
        <taxon>Metazoa</taxon>
        <taxon>Ecdysozoa</taxon>
        <taxon>Arthropoda</taxon>
        <taxon>Crustacea</taxon>
        <taxon>Multicrustacea</taxon>
        <taxon>Hexanauplia</taxon>
        <taxon>Copepoda</taxon>
        <taxon>Siphonostomatoida</taxon>
        <taxon>Caligidae</taxon>
        <taxon>Lepeophtheirus</taxon>
    </lineage>
</organism>
<dbReference type="SUPFAM" id="SSF50249">
    <property type="entry name" value="Nucleic acid-binding proteins"/>
    <property type="match status" value="1"/>
</dbReference>
<gene>
    <name evidence="3" type="primary">SOSB1</name>
</gene>
<dbReference type="GO" id="GO:0003677">
    <property type="term" value="F:DNA binding"/>
    <property type="evidence" value="ECO:0007669"/>
    <property type="project" value="UniProtKB-KW"/>
</dbReference>
<dbReference type="GO" id="GO:0000724">
    <property type="term" value="P:double-strand break repair via homologous recombination"/>
    <property type="evidence" value="ECO:0007669"/>
    <property type="project" value="TreeGrafter"/>
</dbReference>
<dbReference type="EMBL" id="BT121424">
    <property type="protein sequence ID" value="ADD38354.1"/>
    <property type="molecule type" value="mRNA"/>
</dbReference>
<name>D3PIG8_LEPSM</name>
<dbReference type="GO" id="GO:0005694">
    <property type="term" value="C:chromosome"/>
    <property type="evidence" value="ECO:0007669"/>
    <property type="project" value="UniProtKB-ARBA"/>
</dbReference>
<dbReference type="CDD" id="cd04491">
    <property type="entry name" value="SoSSB_OBF"/>
    <property type="match status" value="1"/>
</dbReference>
<dbReference type="PANTHER" id="PTHR13356:SF0">
    <property type="entry name" value="SOSS COMPLEX SUBUNIT B HOMOLOG"/>
    <property type="match status" value="1"/>
</dbReference>
<dbReference type="Gene3D" id="2.40.50.140">
    <property type="entry name" value="Nucleic acid-binding proteins"/>
    <property type="match status" value="1"/>
</dbReference>
<dbReference type="GO" id="GO:0010212">
    <property type="term" value="P:response to ionizing radiation"/>
    <property type="evidence" value="ECO:0007669"/>
    <property type="project" value="TreeGrafter"/>
</dbReference>
<reference evidence="3" key="1">
    <citation type="submission" date="2010-03" db="EMBL/GenBank/DDBJ databases">
        <title>Atlantic Lepeophtheirus salmonis ESTs and full-length cDNAs.</title>
        <authorList>
            <person name="Yasuike M."/>
            <person name="von Schalburg K."/>
            <person name="Cooper G."/>
            <person name="Leong J."/>
            <person name="Nilsen F."/>
            <person name="Jones S.R.M."/>
            <person name="Koop B.F."/>
        </authorList>
    </citation>
    <scope>NUCLEOTIDE SEQUENCE</scope>
    <source>
        <strain evidence="3">Atlantic form</strain>
        <tissue evidence="3">Mixed tissue</tissue>
    </source>
</reference>
<dbReference type="AlphaFoldDB" id="D3PIG8"/>
<dbReference type="OrthoDB" id="295715at2759"/>
<dbReference type="InterPro" id="IPR012340">
    <property type="entry name" value="NA-bd_OB-fold"/>
</dbReference>
<dbReference type="InterPro" id="IPR051231">
    <property type="entry name" value="SOSS-B"/>
</dbReference>
<evidence type="ECO:0000313" key="3">
    <source>
        <dbReference type="EMBL" id="ADD38354.1"/>
    </source>
</evidence>
<dbReference type="GO" id="GO:0044818">
    <property type="term" value="P:mitotic G2/M transition checkpoint"/>
    <property type="evidence" value="ECO:0007669"/>
    <property type="project" value="TreeGrafter"/>
</dbReference>